<keyword evidence="1" id="KW-0812">Transmembrane</keyword>
<evidence type="ECO:0000313" key="2">
    <source>
        <dbReference type="EMBL" id="GAH16275.1"/>
    </source>
</evidence>
<organism evidence="2">
    <name type="scientific">marine sediment metagenome</name>
    <dbReference type="NCBI Taxonomy" id="412755"/>
    <lineage>
        <taxon>unclassified sequences</taxon>
        <taxon>metagenomes</taxon>
        <taxon>ecological metagenomes</taxon>
    </lineage>
</organism>
<keyword evidence="1" id="KW-0472">Membrane</keyword>
<dbReference type="Pfam" id="PF06197">
    <property type="entry name" value="DUF998"/>
    <property type="match status" value="1"/>
</dbReference>
<accession>X1E7A9</accession>
<comment type="caution">
    <text evidence="2">The sequence shown here is derived from an EMBL/GenBank/DDBJ whole genome shotgun (WGS) entry which is preliminary data.</text>
</comment>
<dbReference type="EMBL" id="BART01035640">
    <property type="protein sequence ID" value="GAH16275.1"/>
    <property type="molecule type" value="Genomic_DNA"/>
</dbReference>
<reference evidence="2" key="1">
    <citation type="journal article" date="2014" name="Front. Microbiol.">
        <title>High frequency of phylogenetically diverse reductive dehalogenase-homologous genes in deep subseafloor sedimentary metagenomes.</title>
        <authorList>
            <person name="Kawai M."/>
            <person name="Futagami T."/>
            <person name="Toyoda A."/>
            <person name="Takaki Y."/>
            <person name="Nishi S."/>
            <person name="Hori S."/>
            <person name="Arai W."/>
            <person name="Tsubouchi T."/>
            <person name="Morono Y."/>
            <person name="Uchiyama I."/>
            <person name="Ito T."/>
            <person name="Fujiyama A."/>
            <person name="Inagaki F."/>
            <person name="Takami H."/>
        </authorList>
    </citation>
    <scope>NUCLEOTIDE SEQUENCE</scope>
    <source>
        <strain evidence="2">Expedition CK06-06</strain>
    </source>
</reference>
<name>X1E7A9_9ZZZZ</name>
<feature type="non-terminal residue" evidence="2">
    <location>
        <position position="83"/>
    </location>
</feature>
<keyword evidence="1" id="KW-1133">Transmembrane helix</keyword>
<feature type="transmembrane region" description="Helical" evidence="1">
    <location>
        <begin position="46"/>
        <end position="66"/>
    </location>
</feature>
<sequence>MRATRLGIVIFTMAALSGPRYTVDGYSAINHVISQLGAQNTPNNFIMVAGFLALGIGIIADGIRWFNKPVLPFIAFGLFMGLA</sequence>
<dbReference type="InterPro" id="IPR009339">
    <property type="entry name" value="DUF998"/>
</dbReference>
<dbReference type="AlphaFoldDB" id="X1E7A9"/>
<proteinExistence type="predicted"/>
<protein>
    <submittedName>
        <fullName evidence="2">Uncharacterized protein</fullName>
    </submittedName>
</protein>
<gene>
    <name evidence="2" type="ORF">S01H4_60442</name>
</gene>
<evidence type="ECO:0000256" key="1">
    <source>
        <dbReference type="SAM" id="Phobius"/>
    </source>
</evidence>